<keyword evidence="2" id="KW-1185">Reference proteome</keyword>
<dbReference type="Proteomes" id="UP001163096">
    <property type="component" value="Chromosome"/>
</dbReference>
<sequence length="95" mass="10919">MRAEERDWQIYHIIAEKSEITVDEVCTMACTAKEVAEDSLERLQKYKLISRTGDTCAVKSIQEILIAAELERVMNDSPIYMENGVIKVHKESEDE</sequence>
<dbReference type="AlphaFoldDB" id="A0A9X9S4A8"/>
<evidence type="ECO:0000313" key="1">
    <source>
        <dbReference type="EMBL" id="WAI01487.1"/>
    </source>
</evidence>
<evidence type="ECO:0000313" key="2">
    <source>
        <dbReference type="Proteomes" id="UP001163096"/>
    </source>
</evidence>
<dbReference type="KEGG" id="mou:OU421_01040"/>
<accession>A0A9X9S4A8</accession>
<dbReference type="GeneID" id="76833644"/>
<organism evidence="1 2">
    <name type="scientific">Methanogenium organophilum</name>
    <dbReference type="NCBI Taxonomy" id="2199"/>
    <lineage>
        <taxon>Archaea</taxon>
        <taxon>Methanobacteriati</taxon>
        <taxon>Methanobacteriota</taxon>
        <taxon>Stenosarchaea group</taxon>
        <taxon>Methanomicrobia</taxon>
        <taxon>Methanomicrobiales</taxon>
        <taxon>Methanomicrobiaceae</taxon>
        <taxon>Methanogenium</taxon>
    </lineage>
</organism>
<protein>
    <recommendedName>
        <fullName evidence="3">MarR family transcriptional regulator</fullName>
    </recommendedName>
</protein>
<proteinExistence type="predicted"/>
<reference evidence="1" key="1">
    <citation type="submission" date="2022-11" db="EMBL/GenBank/DDBJ databases">
        <title>Complete genome sequence of Methanogenium organophilum DSM 3596.</title>
        <authorList>
            <person name="Chen S.-C."/>
            <person name="Lai S.-J."/>
            <person name="You Y.-T."/>
        </authorList>
    </citation>
    <scope>NUCLEOTIDE SEQUENCE</scope>
    <source>
        <strain evidence="1">DSM 3596</strain>
    </source>
</reference>
<evidence type="ECO:0008006" key="3">
    <source>
        <dbReference type="Google" id="ProtNLM"/>
    </source>
</evidence>
<dbReference type="EMBL" id="CP113361">
    <property type="protein sequence ID" value="WAI01487.1"/>
    <property type="molecule type" value="Genomic_DNA"/>
</dbReference>
<name>A0A9X9S4A8_METOG</name>
<gene>
    <name evidence="1" type="ORF">OU421_01040</name>
</gene>
<dbReference type="RefSeq" id="WP_268186722.1">
    <property type="nucleotide sequence ID" value="NZ_CP113361.1"/>
</dbReference>